<sequence length="104" mass="11586">MELIISEPEEIVKISKTLSVMARINILKLTSEKPLDITELSEILHMSKGNISNHVAELENAGLVEVKYENGVKGIRKIVKPKYQKITIILLDASTSLEKTNENG</sequence>
<dbReference type="InterPro" id="IPR036390">
    <property type="entry name" value="WH_DNA-bd_sf"/>
</dbReference>
<organism evidence="2 3">
    <name type="scientific">Stygiolobus azoricus</name>
    <dbReference type="NCBI Taxonomy" id="41675"/>
    <lineage>
        <taxon>Archaea</taxon>
        <taxon>Thermoproteota</taxon>
        <taxon>Thermoprotei</taxon>
        <taxon>Sulfolobales</taxon>
        <taxon>Sulfolobaceae</taxon>
        <taxon>Stygiolobus</taxon>
    </lineage>
</organism>
<dbReference type="SUPFAM" id="SSF46785">
    <property type="entry name" value="Winged helix' DNA-binding domain"/>
    <property type="match status" value="1"/>
</dbReference>
<dbReference type="GO" id="GO:0003700">
    <property type="term" value="F:DNA-binding transcription factor activity"/>
    <property type="evidence" value="ECO:0007669"/>
    <property type="project" value="InterPro"/>
</dbReference>
<dbReference type="InterPro" id="IPR011991">
    <property type="entry name" value="ArsR-like_HTH"/>
</dbReference>
<accession>A0A650CLI1</accession>
<dbReference type="CDD" id="cd00090">
    <property type="entry name" value="HTH_ARSR"/>
    <property type="match status" value="1"/>
</dbReference>
<evidence type="ECO:0000313" key="2">
    <source>
        <dbReference type="EMBL" id="QGR18706.1"/>
    </source>
</evidence>
<dbReference type="KEGG" id="sazo:D1868_00960"/>
<dbReference type="Gene3D" id="1.10.10.10">
    <property type="entry name" value="Winged helix-like DNA-binding domain superfamily/Winged helix DNA-binding domain"/>
    <property type="match status" value="1"/>
</dbReference>
<dbReference type="AlphaFoldDB" id="A0A650CLI1"/>
<evidence type="ECO:0000313" key="3">
    <source>
        <dbReference type="Proteomes" id="UP000423396"/>
    </source>
</evidence>
<proteinExistence type="predicted"/>
<dbReference type="RefSeq" id="WP_156004929.1">
    <property type="nucleotide sequence ID" value="NZ_CP045483.1"/>
</dbReference>
<name>A0A650CLI1_9CREN</name>
<dbReference type="GeneID" id="42797604"/>
<feature type="domain" description="HTH arsR-type" evidence="1">
    <location>
        <begin position="13"/>
        <end position="95"/>
    </location>
</feature>
<evidence type="ECO:0000259" key="1">
    <source>
        <dbReference type="SMART" id="SM00418"/>
    </source>
</evidence>
<dbReference type="Pfam" id="PF01022">
    <property type="entry name" value="HTH_5"/>
    <property type="match status" value="1"/>
</dbReference>
<dbReference type="InterPro" id="IPR001845">
    <property type="entry name" value="HTH_ArsR_DNA-bd_dom"/>
</dbReference>
<dbReference type="OrthoDB" id="34034at2157"/>
<reference evidence="2 3" key="1">
    <citation type="submission" date="2019-10" db="EMBL/GenBank/DDBJ databases">
        <title>Genome Sequences from Six Type Strain Members of the Archaeal Family Sulfolobaceae: Acidianus ambivalens, Acidianus infernus, Metallosphaera prunae, Stygiolobus azoricus, Sulfolobus metallicus, and Sulfurisphaera ohwakuensis.</title>
        <authorList>
            <person name="Counts J.A."/>
            <person name="Kelly R.M."/>
        </authorList>
    </citation>
    <scope>NUCLEOTIDE SEQUENCE [LARGE SCALE GENOMIC DNA]</scope>
    <source>
        <strain evidence="2 3">FC6</strain>
    </source>
</reference>
<gene>
    <name evidence="2" type="ORF">D1868_00960</name>
</gene>
<dbReference type="Proteomes" id="UP000423396">
    <property type="component" value="Chromosome"/>
</dbReference>
<protein>
    <submittedName>
        <fullName evidence="2">ArsR family transcriptional regulator</fullName>
    </submittedName>
</protein>
<dbReference type="EMBL" id="CP045483">
    <property type="protein sequence ID" value="QGR18706.1"/>
    <property type="molecule type" value="Genomic_DNA"/>
</dbReference>
<dbReference type="InterPro" id="IPR036388">
    <property type="entry name" value="WH-like_DNA-bd_sf"/>
</dbReference>
<keyword evidence="3" id="KW-1185">Reference proteome</keyword>
<dbReference type="SMART" id="SM00418">
    <property type="entry name" value="HTH_ARSR"/>
    <property type="match status" value="1"/>
</dbReference>